<sequence length="328" mass="34195">MPILPDLLVPDVAVPASLPTPSWLAARPVVLDVGGPVRVLDFGGPADAPLLLCLHGLGGSALNFAVVGPALASAFRVVALDLPGHGGSRATPLPRQAGRRAPSALLDCLDVVQGLLADQERYPVLLGHSLGGILALLHATRSPGRLGGLVLLAPPVARACGRRIDPRLAARHALLSAPGVRRLVSGRVASASAHDLVRMQIEQATPDPGAVPADVVAAAIAEEAARPGRAEAARTQWDAIVGVVALLARPARFHALLRGLDVPALWLQGDEDPRAPVASARALAHSLPAWAYAERNGVGHLPHLEDPAWVVDRIEEWARPEGGPTWPR</sequence>
<name>A0ABX0GW57_9ACTN</name>
<dbReference type="RefSeq" id="WP_166279972.1">
    <property type="nucleotide sequence ID" value="NZ_JAANNP010000002.1"/>
</dbReference>
<evidence type="ECO:0000259" key="1">
    <source>
        <dbReference type="Pfam" id="PF12697"/>
    </source>
</evidence>
<dbReference type="Gene3D" id="3.40.50.1820">
    <property type="entry name" value="alpha/beta hydrolase"/>
    <property type="match status" value="1"/>
</dbReference>
<reference evidence="2 3" key="1">
    <citation type="submission" date="2020-03" db="EMBL/GenBank/DDBJ databases">
        <title>Two novel Motilibacter sp.</title>
        <authorList>
            <person name="Liu S."/>
        </authorList>
    </citation>
    <scope>NUCLEOTIDE SEQUENCE [LARGE SCALE GENOMIC DNA]</scope>
    <source>
        <strain evidence="2 3">E257</strain>
    </source>
</reference>
<dbReference type="Proteomes" id="UP000800981">
    <property type="component" value="Unassembled WGS sequence"/>
</dbReference>
<comment type="caution">
    <text evidence="2">The sequence shown here is derived from an EMBL/GenBank/DDBJ whole genome shotgun (WGS) entry which is preliminary data.</text>
</comment>
<evidence type="ECO:0000313" key="3">
    <source>
        <dbReference type="Proteomes" id="UP000800981"/>
    </source>
</evidence>
<organism evidence="2 3">
    <name type="scientific">Motilibacter deserti</name>
    <dbReference type="NCBI Taxonomy" id="2714956"/>
    <lineage>
        <taxon>Bacteria</taxon>
        <taxon>Bacillati</taxon>
        <taxon>Actinomycetota</taxon>
        <taxon>Actinomycetes</taxon>
        <taxon>Motilibacterales</taxon>
        <taxon>Motilibacteraceae</taxon>
        <taxon>Motilibacter</taxon>
    </lineage>
</organism>
<protein>
    <submittedName>
        <fullName evidence="2">Alpha/beta hydrolase</fullName>
    </submittedName>
</protein>
<dbReference type="InterPro" id="IPR000073">
    <property type="entry name" value="AB_hydrolase_1"/>
</dbReference>
<gene>
    <name evidence="2" type="ORF">G9H71_06865</name>
</gene>
<dbReference type="PRINTS" id="PR00111">
    <property type="entry name" value="ABHYDROLASE"/>
</dbReference>
<dbReference type="SUPFAM" id="SSF53474">
    <property type="entry name" value="alpha/beta-Hydrolases"/>
    <property type="match status" value="1"/>
</dbReference>
<dbReference type="InterPro" id="IPR029058">
    <property type="entry name" value="AB_hydrolase_fold"/>
</dbReference>
<accession>A0ABX0GW57</accession>
<evidence type="ECO:0000313" key="2">
    <source>
        <dbReference type="EMBL" id="NHC13503.1"/>
    </source>
</evidence>
<keyword evidence="3" id="KW-1185">Reference proteome</keyword>
<dbReference type="Pfam" id="PF12697">
    <property type="entry name" value="Abhydrolase_6"/>
    <property type="match status" value="1"/>
</dbReference>
<dbReference type="EMBL" id="JAANNP010000002">
    <property type="protein sequence ID" value="NHC13503.1"/>
    <property type="molecule type" value="Genomic_DNA"/>
</dbReference>
<dbReference type="PANTHER" id="PTHR43689">
    <property type="entry name" value="HYDROLASE"/>
    <property type="match status" value="1"/>
</dbReference>
<proteinExistence type="predicted"/>
<dbReference type="PANTHER" id="PTHR43689:SF8">
    <property type="entry name" value="ALPHA_BETA-HYDROLASES SUPERFAMILY PROTEIN"/>
    <property type="match status" value="1"/>
</dbReference>
<dbReference type="GO" id="GO:0016787">
    <property type="term" value="F:hydrolase activity"/>
    <property type="evidence" value="ECO:0007669"/>
    <property type="project" value="UniProtKB-KW"/>
</dbReference>
<keyword evidence="2" id="KW-0378">Hydrolase</keyword>
<feature type="domain" description="AB hydrolase-1" evidence="1">
    <location>
        <begin position="51"/>
        <end position="312"/>
    </location>
</feature>